<dbReference type="Proteomes" id="UP001165395">
    <property type="component" value="Unassembled WGS sequence"/>
</dbReference>
<gene>
    <name evidence="5" type="ORF">LIN78_16060</name>
</gene>
<evidence type="ECO:0000256" key="2">
    <source>
        <dbReference type="ARBA" id="ARBA00023125"/>
    </source>
</evidence>
<dbReference type="SMART" id="SM00354">
    <property type="entry name" value="HTH_LACI"/>
    <property type="match status" value="1"/>
</dbReference>
<dbReference type="SUPFAM" id="SSF47413">
    <property type="entry name" value="lambda repressor-like DNA-binding domains"/>
    <property type="match status" value="1"/>
</dbReference>
<evidence type="ECO:0000313" key="6">
    <source>
        <dbReference type="Proteomes" id="UP001165395"/>
    </source>
</evidence>
<sequence length="353" mass="40157">MDSKRRKRAPRLQEIALEAGVSETTVDRVLNERGSVSSDTRAKVVAAAKKLGVSRILPDIRHGLIRIEVLLPVAKSHFLQRLHQSLQRYAQMLDERIIVQRTVIPEENTENYVQHILYPKFRRNGLIVVARFNEEIKNALAQVMKRGETVVTLMSDFPGIEQHHYAGIDNYSAGETAGYLIGKLSRQQGEVFLLTNNLTYKAHVDRTSGFANMLKKQFHHLTFNEQPMEHFDNVDNVYLCLQRHLKSHPNPENVVAIYNSGAGSAGIEAAIRKYLPNNDLIWVAHEATDEHKKLMEEGLLNFVLDQDPDGQASSALQHVLHANKVIETKQLMSPIDFKLYCAANLWKTDYFNK</sequence>
<dbReference type="PROSITE" id="PS50932">
    <property type="entry name" value="HTH_LACI_2"/>
    <property type="match status" value="1"/>
</dbReference>
<comment type="caution">
    <text evidence="5">The sequence shown here is derived from an EMBL/GenBank/DDBJ whole genome shotgun (WGS) entry which is preliminary data.</text>
</comment>
<protein>
    <submittedName>
        <fullName evidence="5">LacI family DNA-binding transcriptional regulator</fullName>
    </submittedName>
</protein>
<dbReference type="SUPFAM" id="SSF53822">
    <property type="entry name" value="Periplasmic binding protein-like I"/>
    <property type="match status" value="1"/>
</dbReference>
<evidence type="ECO:0000256" key="3">
    <source>
        <dbReference type="ARBA" id="ARBA00023163"/>
    </source>
</evidence>
<dbReference type="Pfam" id="PF00356">
    <property type="entry name" value="LacI"/>
    <property type="match status" value="1"/>
</dbReference>
<dbReference type="EMBL" id="JAJBZT010000011">
    <property type="protein sequence ID" value="MCB6185062.1"/>
    <property type="molecule type" value="Genomic_DNA"/>
</dbReference>
<keyword evidence="1" id="KW-0805">Transcription regulation</keyword>
<feature type="domain" description="HTH lacI-type" evidence="4">
    <location>
        <begin position="10"/>
        <end position="52"/>
    </location>
</feature>
<keyword evidence="3" id="KW-0804">Transcription</keyword>
<dbReference type="PROSITE" id="PS00356">
    <property type="entry name" value="HTH_LACI_1"/>
    <property type="match status" value="1"/>
</dbReference>
<accession>A0ABS8DA32</accession>
<dbReference type="GO" id="GO:0003677">
    <property type="term" value="F:DNA binding"/>
    <property type="evidence" value="ECO:0007669"/>
    <property type="project" value="UniProtKB-KW"/>
</dbReference>
<evidence type="ECO:0000256" key="1">
    <source>
        <dbReference type="ARBA" id="ARBA00023015"/>
    </source>
</evidence>
<dbReference type="InterPro" id="IPR010982">
    <property type="entry name" value="Lambda_DNA-bd_dom_sf"/>
</dbReference>
<dbReference type="Gene3D" id="1.10.260.40">
    <property type="entry name" value="lambda repressor-like DNA-binding domains"/>
    <property type="match status" value="1"/>
</dbReference>
<dbReference type="CDD" id="cd01392">
    <property type="entry name" value="HTH_LacI"/>
    <property type="match status" value="1"/>
</dbReference>
<dbReference type="PANTHER" id="PTHR30146:SF152">
    <property type="entry name" value="TRANSCRIPTIONAL REGULATORY PROTEIN"/>
    <property type="match status" value="1"/>
</dbReference>
<dbReference type="Gene3D" id="3.40.50.2300">
    <property type="match status" value="2"/>
</dbReference>
<name>A0ABS8DA32_9NEIS</name>
<keyword evidence="6" id="KW-1185">Reference proteome</keyword>
<dbReference type="Pfam" id="PF13407">
    <property type="entry name" value="Peripla_BP_4"/>
    <property type="match status" value="1"/>
</dbReference>
<dbReference type="InterPro" id="IPR025997">
    <property type="entry name" value="SBP_2_dom"/>
</dbReference>
<dbReference type="InterPro" id="IPR028082">
    <property type="entry name" value="Peripla_BP_I"/>
</dbReference>
<organism evidence="5 6">
    <name type="scientific">Leeia speluncae</name>
    <dbReference type="NCBI Taxonomy" id="2884804"/>
    <lineage>
        <taxon>Bacteria</taxon>
        <taxon>Pseudomonadati</taxon>
        <taxon>Pseudomonadota</taxon>
        <taxon>Betaproteobacteria</taxon>
        <taxon>Neisseriales</taxon>
        <taxon>Leeiaceae</taxon>
        <taxon>Leeia</taxon>
    </lineage>
</organism>
<dbReference type="InterPro" id="IPR000843">
    <property type="entry name" value="HTH_LacI"/>
</dbReference>
<dbReference type="CDD" id="cd06307">
    <property type="entry name" value="PBP1_sugar_binding"/>
    <property type="match status" value="1"/>
</dbReference>
<dbReference type="RefSeq" id="WP_227181893.1">
    <property type="nucleotide sequence ID" value="NZ_JAJBZT010000011.1"/>
</dbReference>
<evidence type="ECO:0000313" key="5">
    <source>
        <dbReference type="EMBL" id="MCB6185062.1"/>
    </source>
</evidence>
<dbReference type="PANTHER" id="PTHR30146">
    <property type="entry name" value="LACI-RELATED TRANSCRIPTIONAL REPRESSOR"/>
    <property type="match status" value="1"/>
</dbReference>
<proteinExistence type="predicted"/>
<reference evidence="5" key="1">
    <citation type="submission" date="2021-10" db="EMBL/GenBank/DDBJ databases">
        <title>The complete genome sequence of Leeia sp. TBRC 13508.</title>
        <authorList>
            <person name="Charoenyingcharoen P."/>
            <person name="Yukphan P."/>
        </authorList>
    </citation>
    <scope>NUCLEOTIDE SEQUENCE</scope>
    <source>
        <strain evidence="5">TBRC 13508</strain>
    </source>
</reference>
<keyword evidence="2 5" id="KW-0238">DNA-binding</keyword>
<evidence type="ECO:0000259" key="4">
    <source>
        <dbReference type="PROSITE" id="PS50932"/>
    </source>
</evidence>